<evidence type="ECO:0000313" key="6">
    <source>
        <dbReference type="EMBL" id="KAG0579052.1"/>
    </source>
</evidence>
<reference evidence="6" key="1">
    <citation type="submission" date="2020-06" db="EMBL/GenBank/DDBJ databases">
        <title>WGS assembly of Ceratodon purpureus strain R40.</title>
        <authorList>
            <person name="Carey S.B."/>
            <person name="Jenkins J."/>
            <person name="Shu S."/>
            <person name="Lovell J.T."/>
            <person name="Sreedasyam A."/>
            <person name="Maumus F."/>
            <person name="Tiley G.P."/>
            <person name="Fernandez-Pozo N."/>
            <person name="Barry K."/>
            <person name="Chen C."/>
            <person name="Wang M."/>
            <person name="Lipzen A."/>
            <person name="Daum C."/>
            <person name="Saski C.A."/>
            <person name="Payton A.C."/>
            <person name="Mcbreen J.C."/>
            <person name="Conrad R.E."/>
            <person name="Kollar L.M."/>
            <person name="Olsson S."/>
            <person name="Huttunen S."/>
            <person name="Landis J.B."/>
            <person name="Wickett N.J."/>
            <person name="Johnson M.G."/>
            <person name="Rensing S.A."/>
            <person name="Grimwood J."/>
            <person name="Schmutz J."/>
            <person name="Mcdaniel S.F."/>
        </authorList>
    </citation>
    <scope>NUCLEOTIDE SEQUENCE</scope>
    <source>
        <strain evidence="6">R40</strain>
    </source>
</reference>
<dbReference type="PROSITE" id="PS51352">
    <property type="entry name" value="THIOREDOXIN_2"/>
    <property type="match status" value="1"/>
</dbReference>
<dbReference type="PROSITE" id="PS00194">
    <property type="entry name" value="THIOREDOXIN_1"/>
    <property type="match status" value="1"/>
</dbReference>
<dbReference type="PANTHER" id="PTHR45663">
    <property type="entry name" value="GEO12009P1"/>
    <property type="match status" value="1"/>
</dbReference>
<dbReference type="GO" id="GO:0005737">
    <property type="term" value="C:cytoplasm"/>
    <property type="evidence" value="ECO:0007669"/>
    <property type="project" value="TreeGrafter"/>
</dbReference>
<proteinExistence type="predicted"/>
<evidence type="ECO:0000256" key="1">
    <source>
        <dbReference type="ARBA" id="ARBA00022448"/>
    </source>
</evidence>
<dbReference type="PANTHER" id="PTHR45663:SF15">
    <property type="entry name" value="THIOREDOXIN Y1, CHLOROPLASTIC"/>
    <property type="match status" value="1"/>
</dbReference>
<dbReference type="InterPro" id="IPR036249">
    <property type="entry name" value="Thioredoxin-like_sf"/>
</dbReference>
<dbReference type="InterPro" id="IPR013766">
    <property type="entry name" value="Thioredoxin_domain"/>
</dbReference>
<dbReference type="NCBIfam" id="TIGR01068">
    <property type="entry name" value="thioredoxin"/>
    <property type="match status" value="1"/>
</dbReference>
<evidence type="ECO:0000313" key="7">
    <source>
        <dbReference type="Proteomes" id="UP000822688"/>
    </source>
</evidence>
<keyword evidence="3" id="KW-1015">Disulfide bond</keyword>
<dbReference type="EMBL" id="CM026424">
    <property type="protein sequence ID" value="KAG0579052.1"/>
    <property type="molecule type" value="Genomic_DNA"/>
</dbReference>
<protein>
    <recommendedName>
        <fullName evidence="5">Thioredoxin domain-containing protein</fullName>
    </recommendedName>
</protein>
<gene>
    <name evidence="6" type="ORF">KC19_4G068900</name>
</gene>
<organism evidence="6 7">
    <name type="scientific">Ceratodon purpureus</name>
    <name type="common">Fire moss</name>
    <name type="synonym">Dicranum purpureum</name>
    <dbReference type="NCBI Taxonomy" id="3225"/>
    <lineage>
        <taxon>Eukaryota</taxon>
        <taxon>Viridiplantae</taxon>
        <taxon>Streptophyta</taxon>
        <taxon>Embryophyta</taxon>
        <taxon>Bryophyta</taxon>
        <taxon>Bryophytina</taxon>
        <taxon>Bryopsida</taxon>
        <taxon>Dicranidae</taxon>
        <taxon>Pseudoditrichales</taxon>
        <taxon>Ditrichaceae</taxon>
        <taxon>Ceratodon</taxon>
    </lineage>
</organism>
<dbReference type="InterPro" id="IPR017937">
    <property type="entry name" value="Thioredoxin_CS"/>
</dbReference>
<keyword evidence="7" id="KW-1185">Reference proteome</keyword>
<accession>A0A8T0I6G7</accession>
<dbReference type="Proteomes" id="UP000822688">
    <property type="component" value="Chromosome 4"/>
</dbReference>
<dbReference type="AlphaFoldDB" id="A0A8T0I6G7"/>
<keyword evidence="1" id="KW-0813">Transport</keyword>
<dbReference type="CDD" id="cd02947">
    <property type="entry name" value="TRX_family"/>
    <property type="match status" value="1"/>
</dbReference>
<comment type="caution">
    <text evidence="6">The sequence shown here is derived from an EMBL/GenBank/DDBJ whole genome shotgun (WGS) entry which is preliminary data.</text>
</comment>
<dbReference type="FunFam" id="3.40.30.10:FF:000001">
    <property type="entry name" value="Thioredoxin"/>
    <property type="match status" value="1"/>
</dbReference>
<evidence type="ECO:0000256" key="3">
    <source>
        <dbReference type="ARBA" id="ARBA00023157"/>
    </source>
</evidence>
<evidence type="ECO:0000259" key="5">
    <source>
        <dbReference type="PROSITE" id="PS51352"/>
    </source>
</evidence>
<keyword evidence="4" id="KW-0676">Redox-active center</keyword>
<dbReference type="GO" id="GO:0015035">
    <property type="term" value="F:protein-disulfide reductase activity"/>
    <property type="evidence" value="ECO:0007669"/>
    <property type="project" value="InterPro"/>
</dbReference>
<keyword evidence="2" id="KW-0249">Electron transport</keyword>
<dbReference type="SUPFAM" id="SSF52833">
    <property type="entry name" value="Thioredoxin-like"/>
    <property type="match status" value="1"/>
</dbReference>
<sequence length="198" mass="21337">MGSLAMMEVVQVVSMAGLGGLGASLGSCSTSSSSFSSGLMVRGSDLRRSNRGVGVNGVRASMVHVQSGEDSRRSVFGRGSVSLRASTRLDVRAQATKQTFSSFDDMLQNCGIPVLVDFYAVWCGPCQMMVPILNEVSSALQDKVRVVKIDTEKYPDLASRFNIQALPTLVLFKNGQVADRIEGVLRSEELVNRIQKVL</sequence>
<evidence type="ECO:0000256" key="2">
    <source>
        <dbReference type="ARBA" id="ARBA00022982"/>
    </source>
</evidence>
<dbReference type="InterPro" id="IPR005746">
    <property type="entry name" value="Thioredoxin"/>
</dbReference>
<dbReference type="Gene3D" id="3.40.30.10">
    <property type="entry name" value="Glutaredoxin"/>
    <property type="match status" value="1"/>
</dbReference>
<dbReference type="PRINTS" id="PR00421">
    <property type="entry name" value="THIOREDOXIN"/>
</dbReference>
<evidence type="ECO:0000256" key="4">
    <source>
        <dbReference type="ARBA" id="ARBA00023284"/>
    </source>
</evidence>
<name>A0A8T0I6G7_CERPU</name>
<dbReference type="Pfam" id="PF00085">
    <property type="entry name" value="Thioredoxin"/>
    <property type="match status" value="1"/>
</dbReference>
<feature type="domain" description="Thioredoxin" evidence="5">
    <location>
        <begin position="82"/>
        <end position="198"/>
    </location>
</feature>